<dbReference type="STRING" id="13735.ENSPSIP00000015453"/>
<reference evidence="6" key="2">
    <citation type="journal article" date="2013" name="Nat. Genet.">
        <title>The draft genomes of soft-shell turtle and green sea turtle yield insights into the development and evolution of the turtle-specific body plan.</title>
        <authorList>
            <person name="Wang Z."/>
            <person name="Pascual-Anaya J."/>
            <person name="Zadissa A."/>
            <person name="Li W."/>
            <person name="Niimura Y."/>
            <person name="Huang Z."/>
            <person name="Li C."/>
            <person name="White S."/>
            <person name="Xiong Z."/>
            <person name="Fang D."/>
            <person name="Wang B."/>
            <person name="Ming Y."/>
            <person name="Chen Y."/>
            <person name="Zheng Y."/>
            <person name="Kuraku S."/>
            <person name="Pignatelli M."/>
            <person name="Herrero J."/>
            <person name="Beal K."/>
            <person name="Nozawa M."/>
            <person name="Li Q."/>
            <person name="Wang J."/>
            <person name="Zhang H."/>
            <person name="Yu L."/>
            <person name="Shigenobu S."/>
            <person name="Wang J."/>
            <person name="Liu J."/>
            <person name="Flicek P."/>
            <person name="Searle S."/>
            <person name="Wang J."/>
            <person name="Kuratani S."/>
            <person name="Yin Y."/>
            <person name="Aken B."/>
            <person name="Zhang G."/>
            <person name="Irie N."/>
        </authorList>
    </citation>
    <scope>NUCLEOTIDE SEQUENCE [LARGE SCALE GENOMIC DNA]</scope>
    <source>
        <strain evidence="6">Daiwa-1</strain>
    </source>
</reference>
<accession>K7G592</accession>
<evidence type="ECO:0000259" key="4">
    <source>
        <dbReference type="Pfam" id="PF22831"/>
    </source>
</evidence>
<dbReference type="InterPro" id="IPR048788">
    <property type="entry name" value="CATSPERB_2nd"/>
</dbReference>
<dbReference type="EMBL" id="AGCU01156059">
    <property type="status" value="NOT_ANNOTATED_CDS"/>
    <property type="molecule type" value="Genomic_DNA"/>
</dbReference>
<reference evidence="6" key="1">
    <citation type="submission" date="2011-10" db="EMBL/GenBank/DDBJ databases">
        <authorList>
            <consortium name="Soft-shell Turtle Genome Consortium"/>
        </authorList>
    </citation>
    <scope>NUCLEOTIDE SEQUENCE [LARGE SCALE GENOMIC DNA]</scope>
    <source>
        <strain evidence="6">Daiwa-1</strain>
    </source>
</reference>
<dbReference type="EMBL" id="AGCU01156061">
    <property type="status" value="NOT_ANNOTATED_CDS"/>
    <property type="molecule type" value="Genomic_DNA"/>
</dbReference>
<dbReference type="EMBL" id="AGCU01156056">
    <property type="status" value="NOT_ANNOTATED_CDS"/>
    <property type="molecule type" value="Genomic_DNA"/>
</dbReference>
<evidence type="ECO:0000313" key="6">
    <source>
        <dbReference type="Proteomes" id="UP000007267"/>
    </source>
</evidence>
<dbReference type="InterPro" id="IPR053904">
    <property type="entry name" value="CATSPERB_Ig-like"/>
</dbReference>
<feature type="domain" description="CATSPERB head" evidence="3">
    <location>
        <begin position="548"/>
        <end position="724"/>
    </location>
</feature>
<sequence length="827" mass="95001">MDSLVLYIAFGAILKMPNLSSGITYNVQVKENSSFSCYTEPLDDTGTKPKVIKLYLGSQNLKISCHLYNVNQEDTLENRKKLLLLYTSLGLAPSIQIFNSTYSGIFYFRMKLGKNQSTWTIDIPRRNITYNTDIAPIEEWFVRFTMHHGLNMFATEGTLLDVLREPLLQWRLGKPMQSAQINALIPYVINITVSKCPCANDVAVIALICNETVHGIYLGVTDSGFISRDTVWFNTTKSLCSVLDYDCAGLSLVNIILTNHRLIILTTLGLFISQDLRYPTGRILKFNKPSFCGFERDDYFRANVWYNVQCLANKESYEEDYISISFNKDKTLSQESTCFYSNDPYKNWHSCLPYKFHGGKTISSRVVAFLVDYQQNTGVGLITLQVQNKAMVSVYKITNHKLKKQTKFPVFWFPDPNFVPFGMFFHPGSHFLYVYGNQVWFSDDGGNTFMLLITLENEIIIKTNMCVYSQSIAFVTDKESIFFAKAGLERYARLTTSAFHVFNLYYDHLGSLNIISLNKSVSDSLESAEGMQKNMKGEEDDIGFDSPLSPQYITEEQVVFFEHIPLNGKSRSIQKSRFHELHKGKLLKYRKTAKDYIVNVFRHEYPPQFLASVIVDIQERFPFYSESNNAFIYTSLSILKMSNTTSEYQSEKVSQMIFLNTNIEKTVVIPGFSSFLIVKILNTLSALADATMPERVPFNKTFPSGTWFVYDFGTTNGRKWKIIVNTCKYWVQELGNQPLNAIKYLDLTQTYNFKFRVTPVNTAYPVFHMPLMKLVVGNPSLFKVKTKDYWDDTDSYTMEFSVTNNFYKKGSLSLTLTQFLIFTKCYL</sequence>
<dbReference type="EMBL" id="AGCU01156062">
    <property type="status" value="NOT_ANNOTATED_CDS"/>
    <property type="molecule type" value="Genomic_DNA"/>
</dbReference>
<dbReference type="Pfam" id="PF21541">
    <property type="entry name" value="CATSPERB_1st"/>
    <property type="match status" value="1"/>
</dbReference>
<protein>
    <submittedName>
        <fullName evidence="5">Cation channel sperm associated auxiliary subunit beta</fullName>
    </submittedName>
</protein>
<dbReference type="Pfam" id="PF22831">
    <property type="entry name" value="CATSPERB_Ig-like"/>
    <property type="match status" value="1"/>
</dbReference>
<dbReference type="eggNOG" id="ENOG502QZ5S">
    <property type="taxonomic scope" value="Eukaryota"/>
</dbReference>
<dbReference type="EMBL" id="AGCU01156058">
    <property type="status" value="NOT_ANNOTATED_CDS"/>
    <property type="molecule type" value="Genomic_DNA"/>
</dbReference>
<feature type="domain" description="Cation channel sperm-associated auxiliary subunit beta N-terminal" evidence="1">
    <location>
        <begin position="35"/>
        <end position="161"/>
    </location>
</feature>
<reference evidence="5" key="4">
    <citation type="submission" date="2025-09" db="UniProtKB">
        <authorList>
            <consortium name="Ensembl"/>
        </authorList>
    </citation>
    <scope>IDENTIFICATION</scope>
</reference>
<dbReference type="Pfam" id="PF22830">
    <property type="entry name" value="CATSPERB_head"/>
    <property type="match status" value="1"/>
</dbReference>
<dbReference type="InterPro" id="IPR028748">
    <property type="entry name" value="CATSPERB"/>
</dbReference>
<name>K7G592_PELSI</name>
<evidence type="ECO:0000259" key="3">
    <source>
        <dbReference type="Pfam" id="PF22830"/>
    </source>
</evidence>
<organism evidence="5 6">
    <name type="scientific">Pelodiscus sinensis</name>
    <name type="common">Chinese softshell turtle</name>
    <name type="synonym">Trionyx sinensis</name>
    <dbReference type="NCBI Taxonomy" id="13735"/>
    <lineage>
        <taxon>Eukaryota</taxon>
        <taxon>Metazoa</taxon>
        <taxon>Chordata</taxon>
        <taxon>Craniata</taxon>
        <taxon>Vertebrata</taxon>
        <taxon>Euteleostomi</taxon>
        <taxon>Archelosauria</taxon>
        <taxon>Testudinata</taxon>
        <taxon>Testudines</taxon>
        <taxon>Cryptodira</taxon>
        <taxon>Trionychia</taxon>
        <taxon>Trionychidae</taxon>
        <taxon>Pelodiscus</taxon>
    </lineage>
</organism>
<dbReference type="GO" id="GO:0036128">
    <property type="term" value="C:CatSper complex"/>
    <property type="evidence" value="ECO:0007669"/>
    <property type="project" value="InterPro"/>
</dbReference>
<dbReference type="GeneTree" id="ENSGT00390000008198"/>
<dbReference type="EMBL" id="AGCU01156057">
    <property type="status" value="NOT_ANNOTATED_CDS"/>
    <property type="molecule type" value="Genomic_DNA"/>
</dbReference>
<feature type="domain" description="Cation channel sperm-associated auxiliary subunit beta 2nd" evidence="2">
    <location>
        <begin position="176"/>
        <end position="513"/>
    </location>
</feature>
<evidence type="ECO:0000313" key="5">
    <source>
        <dbReference type="Ensembl" id="ENSPSIP00000015453.1"/>
    </source>
</evidence>
<dbReference type="GO" id="GO:0005929">
    <property type="term" value="C:cilium"/>
    <property type="evidence" value="ECO:0007669"/>
    <property type="project" value="TreeGrafter"/>
</dbReference>
<dbReference type="AlphaFoldDB" id="K7G592"/>
<feature type="domain" description="CATSPERB Ig-like" evidence="4">
    <location>
        <begin position="736"/>
        <end position="819"/>
    </location>
</feature>
<proteinExistence type="predicted"/>
<dbReference type="OMA" id="KEPFLEW"/>
<dbReference type="Proteomes" id="UP000007267">
    <property type="component" value="Unassembled WGS sequence"/>
</dbReference>
<gene>
    <name evidence="5" type="primary">CATSPERB</name>
</gene>
<dbReference type="InterPro" id="IPR053903">
    <property type="entry name" value="CATSPERB_head"/>
</dbReference>
<dbReference type="InterPro" id="IPR048786">
    <property type="entry name" value="CATSPERB_N"/>
</dbReference>
<reference evidence="5" key="3">
    <citation type="submission" date="2025-08" db="UniProtKB">
        <authorList>
            <consortium name="Ensembl"/>
        </authorList>
    </citation>
    <scope>IDENTIFICATION</scope>
</reference>
<dbReference type="Pfam" id="PF21548">
    <property type="entry name" value="CATSPERB_2nd"/>
    <property type="match status" value="1"/>
</dbReference>
<dbReference type="PANTHER" id="PTHR14705">
    <property type="entry name" value="CATION CHANNEL SPERM-ASSOCIATED PROTEIN SUBUNIT BETA"/>
    <property type="match status" value="1"/>
</dbReference>
<evidence type="ECO:0000259" key="2">
    <source>
        <dbReference type="Pfam" id="PF21548"/>
    </source>
</evidence>
<dbReference type="EMBL" id="AGCU01156063">
    <property type="status" value="NOT_ANNOTATED_CDS"/>
    <property type="molecule type" value="Genomic_DNA"/>
</dbReference>
<dbReference type="EMBL" id="AGCU01156060">
    <property type="status" value="NOT_ANNOTATED_CDS"/>
    <property type="molecule type" value="Genomic_DNA"/>
</dbReference>
<keyword evidence="6" id="KW-1185">Reference proteome</keyword>
<dbReference type="Ensembl" id="ENSPSIT00000015525.1">
    <property type="protein sequence ID" value="ENSPSIP00000015453.1"/>
    <property type="gene ID" value="ENSPSIG00000013685.1"/>
</dbReference>
<evidence type="ECO:0000259" key="1">
    <source>
        <dbReference type="Pfam" id="PF21541"/>
    </source>
</evidence>
<dbReference type="PANTHER" id="PTHR14705:SF0">
    <property type="entry name" value="CATION CHANNEL SPERM-ASSOCIATED AUXILIARY SUBUNIT BETA"/>
    <property type="match status" value="1"/>
</dbReference>